<sequence length="377" mass="44520">MIINVFPSLQLIAYARIAQGILYTIDLGRLKCTFLEGELGDTEFIQLIAKKISEIVLPTYCSTFSRLTAARRKPEDVLIVHLPNEVKQQLRVTVIALGLEIKQWFESHRFIVIGDNYDLRNKLSWFSFGVIDRLKTARNFIRDEDIEVGKRFHLACEYCFEDDVKMLWRNMSTHEGSDVERQLLRTRSTELWFDTLLLNIPRNWDKILLNERRNFFYGIYLGMRSVFALLRGPAMRYQCIYFALGSGVVHHYDLYSCICLLNSAELNYMLTRLPTSEFCELLTTFLQWPFQLMFIDIVNDLKRHINKDIFHDGATCILCYKLGMEFYDHVYIGIFKRFWNLFSAKYEDDFKKEGKLYTLANMYCISRKIMMQENIGI</sequence>
<evidence type="ECO:0000313" key="2">
    <source>
        <dbReference type="Proteomes" id="UP000887116"/>
    </source>
</evidence>
<name>A0A8X6I3Y8_TRICU</name>
<dbReference type="AlphaFoldDB" id="A0A8X6I3Y8"/>
<comment type="caution">
    <text evidence="1">The sequence shown here is derived from an EMBL/GenBank/DDBJ whole genome shotgun (WGS) entry which is preliminary data.</text>
</comment>
<accession>A0A8X6I3Y8</accession>
<keyword evidence="2" id="KW-1185">Reference proteome</keyword>
<evidence type="ECO:0000313" key="1">
    <source>
        <dbReference type="EMBL" id="GFR14959.1"/>
    </source>
</evidence>
<organism evidence="1 2">
    <name type="scientific">Trichonephila clavata</name>
    <name type="common">Joro spider</name>
    <name type="synonym">Nephila clavata</name>
    <dbReference type="NCBI Taxonomy" id="2740835"/>
    <lineage>
        <taxon>Eukaryota</taxon>
        <taxon>Metazoa</taxon>
        <taxon>Ecdysozoa</taxon>
        <taxon>Arthropoda</taxon>
        <taxon>Chelicerata</taxon>
        <taxon>Arachnida</taxon>
        <taxon>Araneae</taxon>
        <taxon>Araneomorphae</taxon>
        <taxon>Entelegynae</taxon>
        <taxon>Araneoidea</taxon>
        <taxon>Nephilidae</taxon>
        <taxon>Trichonephila</taxon>
    </lineage>
</organism>
<dbReference type="OrthoDB" id="6407690at2759"/>
<protein>
    <submittedName>
        <fullName evidence="1">Uncharacterized protein</fullName>
    </submittedName>
</protein>
<dbReference type="EMBL" id="BMAO01007283">
    <property type="protein sequence ID" value="GFR14959.1"/>
    <property type="molecule type" value="Genomic_DNA"/>
</dbReference>
<proteinExistence type="predicted"/>
<dbReference type="Proteomes" id="UP000887116">
    <property type="component" value="Unassembled WGS sequence"/>
</dbReference>
<gene>
    <name evidence="1" type="primary">NCL1_45747</name>
    <name evidence="1" type="ORF">TNCT_227181</name>
</gene>
<reference evidence="1" key="1">
    <citation type="submission" date="2020-07" db="EMBL/GenBank/DDBJ databases">
        <title>Multicomponent nature underlies the extraordinary mechanical properties of spider dragline silk.</title>
        <authorList>
            <person name="Kono N."/>
            <person name="Nakamura H."/>
            <person name="Mori M."/>
            <person name="Yoshida Y."/>
            <person name="Ohtoshi R."/>
            <person name="Malay A.D."/>
            <person name="Moran D.A.P."/>
            <person name="Tomita M."/>
            <person name="Numata K."/>
            <person name="Arakawa K."/>
        </authorList>
    </citation>
    <scope>NUCLEOTIDE SEQUENCE</scope>
</reference>